<evidence type="ECO:0000313" key="3">
    <source>
        <dbReference type="EMBL" id="CAF1044858.1"/>
    </source>
</evidence>
<evidence type="ECO:0000313" key="2">
    <source>
        <dbReference type="EMBL" id="CAF1024598.1"/>
    </source>
</evidence>
<feature type="compositionally biased region" description="Polar residues" evidence="1">
    <location>
        <begin position="45"/>
        <end position="56"/>
    </location>
</feature>
<evidence type="ECO:0000313" key="4">
    <source>
        <dbReference type="Proteomes" id="UP000663832"/>
    </source>
</evidence>
<organism evidence="3 4">
    <name type="scientific">Adineta steineri</name>
    <dbReference type="NCBI Taxonomy" id="433720"/>
    <lineage>
        <taxon>Eukaryota</taxon>
        <taxon>Metazoa</taxon>
        <taxon>Spiralia</taxon>
        <taxon>Gnathifera</taxon>
        <taxon>Rotifera</taxon>
        <taxon>Eurotatoria</taxon>
        <taxon>Bdelloidea</taxon>
        <taxon>Adinetida</taxon>
        <taxon>Adinetidae</taxon>
        <taxon>Adineta</taxon>
    </lineage>
</organism>
<dbReference type="EMBL" id="CAJNOM010000099">
    <property type="protein sequence ID" value="CAF1044858.1"/>
    <property type="molecule type" value="Genomic_DNA"/>
</dbReference>
<sequence length="80" mass="9144">MLMNKSKQQIDLNDQRNNDSNFVNMNDLIRNNSNNNGFTTHNGHCTETPNNHQHNGNEPIIIDHDSLTNKTKQNKNVSSI</sequence>
<dbReference type="EMBL" id="CAJNOI010000082">
    <property type="protein sequence ID" value="CAF1024598.1"/>
    <property type="molecule type" value="Genomic_DNA"/>
</dbReference>
<accession>A0A814K5M4</accession>
<feature type="region of interest" description="Disordered" evidence="1">
    <location>
        <begin position="1"/>
        <end position="60"/>
    </location>
</feature>
<protein>
    <submittedName>
        <fullName evidence="3">Uncharacterized protein</fullName>
    </submittedName>
</protein>
<comment type="caution">
    <text evidence="3">The sequence shown here is derived from an EMBL/GenBank/DDBJ whole genome shotgun (WGS) entry which is preliminary data.</text>
</comment>
<proteinExistence type="predicted"/>
<reference evidence="3" key="1">
    <citation type="submission" date="2021-02" db="EMBL/GenBank/DDBJ databases">
        <authorList>
            <person name="Nowell W R."/>
        </authorList>
    </citation>
    <scope>NUCLEOTIDE SEQUENCE</scope>
</reference>
<evidence type="ECO:0000256" key="1">
    <source>
        <dbReference type="SAM" id="MobiDB-lite"/>
    </source>
</evidence>
<dbReference type="Proteomes" id="UP000663877">
    <property type="component" value="Unassembled WGS sequence"/>
</dbReference>
<dbReference type="AlphaFoldDB" id="A0A814K5M4"/>
<name>A0A814K5M4_9BILA</name>
<feature type="compositionally biased region" description="Polar residues" evidence="1">
    <location>
        <begin position="1"/>
        <end position="12"/>
    </location>
</feature>
<dbReference type="Proteomes" id="UP000663832">
    <property type="component" value="Unassembled WGS sequence"/>
</dbReference>
<feature type="compositionally biased region" description="Low complexity" evidence="1">
    <location>
        <begin position="31"/>
        <end position="43"/>
    </location>
</feature>
<keyword evidence="4" id="KW-1185">Reference proteome</keyword>
<gene>
    <name evidence="2" type="ORF">BJG266_LOCUS17188</name>
    <name evidence="3" type="ORF">QVE165_LOCUS17280</name>
</gene>